<dbReference type="InterPro" id="IPR029063">
    <property type="entry name" value="SAM-dependent_MTases_sf"/>
</dbReference>
<dbReference type="AlphaFoldDB" id="I3LHR5"/>
<dbReference type="GeneTree" id="ENSGT00940000156372"/>
<evidence type="ECO:0000256" key="10">
    <source>
        <dbReference type="PIRSR" id="PIRSR016305-1"/>
    </source>
</evidence>
<accession>I3LHR5</accession>
<reference evidence="13" key="4">
    <citation type="submission" date="2025-05" db="UniProtKB">
        <authorList>
            <consortium name="Ensembl"/>
        </authorList>
    </citation>
    <scope>IDENTIFICATION</scope>
</reference>
<evidence type="ECO:0000256" key="11">
    <source>
        <dbReference type="SAM" id="MobiDB-lite"/>
    </source>
</evidence>
<comment type="function">
    <text evidence="2 9">Methylates the carboxyl group of the C-terminal leucine residue of protein phosphatase 2A catalytic subunits to form alpha-leucine ester residues.</text>
</comment>
<feature type="binding site" evidence="10">
    <location>
        <position position="72"/>
    </location>
    <ligand>
        <name>S-adenosyl-L-methionine</name>
        <dbReference type="ChEBI" id="CHEBI:59789"/>
    </ligand>
</feature>
<dbReference type="PANTHER" id="PTHR13600:SF33">
    <property type="entry name" value="LEUCINE CARBOXYL METHYLTRANSFERASE 1"/>
    <property type="match status" value="1"/>
</dbReference>
<comment type="similarity">
    <text evidence="3 9">Belongs to the methyltransferase superfamily. LCMT family.</text>
</comment>
<dbReference type="HOGENOM" id="CLU_2066711_0_0_1"/>
<dbReference type="GO" id="GO:0009966">
    <property type="term" value="P:regulation of signal transduction"/>
    <property type="evidence" value="ECO:0007669"/>
    <property type="project" value="UniProtKB-ARBA"/>
</dbReference>
<proteinExistence type="evidence at protein level"/>
<dbReference type="ExpressionAtlas" id="I3LHR5">
    <property type="expression patterns" value="baseline and differential"/>
</dbReference>
<name>I3LHR5_PIG</name>
<dbReference type="eggNOG" id="KOG2918">
    <property type="taxonomic scope" value="Eukaryota"/>
</dbReference>
<reference evidence="14" key="1">
    <citation type="submission" date="2009-11" db="EMBL/GenBank/DDBJ databases">
        <authorList>
            <consortium name="Porcine genome sequencing project"/>
        </authorList>
    </citation>
    <scope>NUCLEOTIDE SEQUENCE [LARGE SCALE GENOMIC DNA]</scope>
    <source>
        <strain evidence="14">Duroc</strain>
    </source>
</reference>
<feature type="binding site" evidence="10">
    <location>
        <position position="97"/>
    </location>
    <ligand>
        <name>S-adenosyl-L-methionine</name>
        <dbReference type="ChEBI" id="CHEBI:59789"/>
    </ligand>
</feature>
<evidence type="ECO:0000313" key="14">
    <source>
        <dbReference type="Proteomes" id="UP000008227"/>
    </source>
</evidence>
<comment type="catalytic activity">
    <reaction evidence="1 9">
        <text>[phosphatase 2A protein]-C-terminal L-leucine + S-adenosyl-L-methionine = [phosphatase 2A protein]-C-terminal L-leucine methyl ester + S-adenosyl-L-homocysteine</text>
        <dbReference type="Rhea" id="RHEA:48544"/>
        <dbReference type="Rhea" id="RHEA-COMP:12134"/>
        <dbReference type="Rhea" id="RHEA-COMP:12135"/>
        <dbReference type="ChEBI" id="CHEBI:57856"/>
        <dbReference type="ChEBI" id="CHEBI:59789"/>
        <dbReference type="ChEBI" id="CHEBI:90516"/>
        <dbReference type="ChEBI" id="CHEBI:90517"/>
        <dbReference type="EC" id="2.1.1.233"/>
    </reaction>
</comment>
<gene>
    <name evidence="13" type="primary">LCMT1</name>
</gene>
<keyword evidence="8 9" id="KW-0949">S-adenosyl-L-methionine</keyword>
<feature type="binding site" evidence="10">
    <location>
        <position position="197"/>
    </location>
    <ligand>
        <name>S-adenosyl-L-methionine</name>
        <dbReference type="ChEBI" id="CHEBI:59789"/>
    </ligand>
</feature>
<feature type="binding site" evidence="10">
    <location>
        <begin position="170"/>
        <end position="171"/>
    </location>
    <ligand>
        <name>S-adenosyl-L-methionine</name>
        <dbReference type="ChEBI" id="CHEBI:59789"/>
    </ligand>
</feature>
<keyword evidence="7 9" id="KW-0808">Transferase</keyword>
<dbReference type="Gene3D" id="3.40.50.150">
    <property type="entry name" value="Vaccinia Virus protein VP39"/>
    <property type="match status" value="1"/>
</dbReference>
<dbReference type="EC" id="2.1.1.233" evidence="4 9"/>
<organism evidence="13 14">
    <name type="scientific">Sus scrofa</name>
    <name type="common">Pig</name>
    <dbReference type="NCBI Taxonomy" id="9823"/>
    <lineage>
        <taxon>Eukaryota</taxon>
        <taxon>Metazoa</taxon>
        <taxon>Chordata</taxon>
        <taxon>Craniata</taxon>
        <taxon>Vertebrata</taxon>
        <taxon>Euteleostomi</taxon>
        <taxon>Mammalia</taxon>
        <taxon>Eutheria</taxon>
        <taxon>Laurasiatheria</taxon>
        <taxon>Artiodactyla</taxon>
        <taxon>Suina</taxon>
        <taxon>Suidae</taxon>
        <taxon>Sus</taxon>
    </lineage>
</organism>
<evidence type="ECO:0000256" key="1">
    <source>
        <dbReference type="ARBA" id="ARBA00000724"/>
    </source>
</evidence>
<dbReference type="PIRSF" id="PIRSF016305">
    <property type="entry name" value="LCM_mtfrase"/>
    <property type="match status" value="1"/>
</dbReference>
<evidence type="ECO:0000256" key="3">
    <source>
        <dbReference type="ARBA" id="ARBA00010703"/>
    </source>
</evidence>
<evidence type="ECO:0000256" key="5">
    <source>
        <dbReference type="ARBA" id="ARBA00017497"/>
    </source>
</evidence>
<dbReference type="InterPro" id="IPR016651">
    <property type="entry name" value="LCMT1"/>
</dbReference>
<evidence type="ECO:0000256" key="8">
    <source>
        <dbReference type="ARBA" id="ARBA00022691"/>
    </source>
</evidence>
<dbReference type="PaxDb" id="9823-ENSSSCP00000026828"/>
<keyword evidence="15" id="KW-1267">Proteomics identification</keyword>
<dbReference type="GO" id="GO:0032259">
    <property type="term" value="P:methylation"/>
    <property type="evidence" value="ECO:0007669"/>
    <property type="project" value="UniProtKB-KW"/>
</dbReference>
<feature type="region of interest" description="Disordered" evidence="11">
    <location>
        <begin position="1"/>
        <end position="25"/>
    </location>
</feature>
<evidence type="ECO:0000256" key="4">
    <source>
        <dbReference type="ARBA" id="ARBA00012834"/>
    </source>
</evidence>
<keyword evidence="6 9" id="KW-0489">Methyltransferase</keyword>
<dbReference type="EMBL" id="DQIR01106427">
    <property type="protein sequence ID" value="HDA61903.1"/>
    <property type="molecule type" value="Transcribed_RNA"/>
</dbReference>
<evidence type="ECO:0000313" key="12">
    <source>
        <dbReference type="EMBL" id="HDA61903.1"/>
    </source>
</evidence>
<evidence type="ECO:0000256" key="2">
    <source>
        <dbReference type="ARBA" id="ARBA00003455"/>
    </source>
</evidence>
<protein>
    <recommendedName>
        <fullName evidence="5 9">Leucine carboxyl methyltransferase 1</fullName>
        <ecNumber evidence="4 9">2.1.1.233</ecNumber>
    </recommendedName>
</protein>
<dbReference type="Ensembl" id="ENSSSCT00000028202.4">
    <property type="protein sequence ID" value="ENSSSCP00000023612.2"/>
    <property type="gene ID" value="ENSSSCG00000007826.5"/>
</dbReference>
<reference evidence="13" key="3">
    <citation type="journal article" date="2020" name="Gigascience">
        <title>An improved pig reference genome sequence to enable pig genetics and genomics research.</title>
        <authorList>
            <person name="Warr A."/>
            <person name="Affara N."/>
            <person name="Aken B."/>
            <person name="Beiki H."/>
            <person name="Bickhart D.M."/>
            <person name="Billis K."/>
            <person name="Chow W."/>
            <person name="Eory L."/>
            <person name="Finlayson H.A."/>
            <person name="Flicek P."/>
            <person name="Giron C.G."/>
            <person name="Griffin D.K."/>
            <person name="Hall R."/>
            <person name="Hannum G."/>
            <person name="Hourlier T."/>
            <person name="Howe K."/>
            <person name="Hume D.A."/>
            <person name="Izuogu O."/>
            <person name="Kim K."/>
            <person name="Koren S."/>
            <person name="Liu H."/>
            <person name="Manchanda N."/>
            <person name="Martin F.J."/>
            <person name="Nonneman D.J."/>
            <person name="O'Connor R.E."/>
            <person name="Phillippy A.M."/>
            <person name="Rohrer G.A."/>
            <person name="Rosen B.D."/>
            <person name="Rund L.A."/>
            <person name="Sargent C.A."/>
            <person name="Schook L.B."/>
            <person name="Schroeder S.G."/>
            <person name="Schwartz A.S."/>
            <person name="Skinner B.M."/>
            <person name="Talbot R."/>
            <person name="Tseng E."/>
            <person name="Tuggle C.K."/>
            <person name="Watson M."/>
            <person name="Smith T.P.L."/>
            <person name="Archibald A.L."/>
        </authorList>
    </citation>
    <scope>NUCLEOTIDE SEQUENCE [LARGE SCALE GENOMIC DNA]</scope>
    <source>
        <strain evidence="13">Duroc</strain>
    </source>
</reference>
<evidence type="ECO:0000256" key="9">
    <source>
        <dbReference type="PIRNR" id="PIRNR016305"/>
    </source>
</evidence>
<dbReference type="Proteomes" id="UP000008227">
    <property type="component" value="Chromosome 3"/>
</dbReference>
<evidence type="ECO:0000256" key="7">
    <source>
        <dbReference type="ARBA" id="ARBA00022679"/>
    </source>
</evidence>
<sequence>MATSLRRPSFTGCSSSPPDADDEGVRGTCEDASLCKRFAVSIGYWQDPYIPHLVRLSKERKAPEINRGYFARVHGVSQLIKAFLRKTGCNCQILNLGAGMDTTFWRLKDEDLLPSKYFEIDFPMIVTRKLHSIKLKPLLSKPILDLHSEDTLQMDGHTLDSTRYAIIGADLRDIPELEEKLKKCNMNTQLPTLLVAECVLVYMTPEQSANLLKWAANSFETAMFINYEQKERLLSSGWESASAVDMMELYSKLPRAEVSRIESLEFLDEMELLEQLMQHYCLCWATKGGSNLGLKEITY</sequence>
<dbReference type="Pfam" id="PF04072">
    <property type="entry name" value="LCM"/>
    <property type="match status" value="1"/>
</dbReference>
<evidence type="ECO:0000313" key="13">
    <source>
        <dbReference type="Ensembl" id="ENSSSCP00000023612.2"/>
    </source>
</evidence>
<reference evidence="12" key="2">
    <citation type="journal article" date="2019" name="PeerJ">
        <title>Genes of the pig, Sus scrofa, reconstructed with EvidentialGene.</title>
        <authorList>
            <person name="Gilbert D.G."/>
        </authorList>
    </citation>
    <scope>NUCLEOTIDE SEQUENCE</scope>
</reference>
<evidence type="ECO:0007829" key="15">
    <source>
        <dbReference type="PeptideAtlas" id="I3LHR5"/>
    </source>
</evidence>
<keyword evidence="14" id="KW-1185">Reference proteome</keyword>
<dbReference type="InterPro" id="IPR007213">
    <property type="entry name" value="Ppm1/Ppm2/Tcmp"/>
</dbReference>
<dbReference type="FunFam" id="3.40.50.150:FF:000092">
    <property type="entry name" value="Leucine carboxyl methyltransferase 1"/>
    <property type="match status" value="1"/>
</dbReference>
<dbReference type="SUPFAM" id="SSF53335">
    <property type="entry name" value="S-adenosyl-L-methionine-dependent methyltransferases"/>
    <property type="match status" value="1"/>
</dbReference>
<dbReference type="GO" id="GO:0018423">
    <property type="term" value="F:protein C-terminal leucine carboxyl O-methyltransferase activity"/>
    <property type="evidence" value="ECO:0007669"/>
    <property type="project" value="UniProtKB-EC"/>
</dbReference>
<evidence type="ECO:0000256" key="6">
    <source>
        <dbReference type="ARBA" id="ARBA00022603"/>
    </source>
</evidence>
<dbReference type="PANTHER" id="PTHR13600">
    <property type="entry name" value="LEUCINE CARBOXYL METHYLTRANSFERASE"/>
    <property type="match status" value="1"/>
</dbReference>
<dbReference type="Bgee" id="ENSSSCG00000007826">
    <property type="expression patterns" value="Expressed in oocyte and 44 other cell types or tissues"/>
</dbReference>